<evidence type="ECO:0000256" key="1">
    <source>
        <dbReference type="SAM" id="MobiDB-lite"/>
    </source>
</evidence>
<gene>
    <name evidence="2" type="ORF">M9458_012392</name>
</gene>
<dbReference type="InterPro" id="IPR027417">
    <property type="entry name" value="P-loop_NTPase"/>
</dbReference>
<accession>A0ABD0R6H1</accession>
<organism evidence="2 3">
    <name type="scientific">Cirrhinus mrigala</name>
    <name type="common">Mrigala</name>
    <dbReference type="NCBI Taxonomy" id="683832"/>
    <lineage>
        <taxon>Eukaryota</taxon>
        <taxon>Metazoa</taxon>
        <taxon>Chordata</taxon>
        <taxon>Craniata</taxon>
        <taxon>Vertebrata</taxon>
        <taxon>Euteleostomi</taxon>
        <taxon>Actinopterygii</taxon>
        <taxon>Neopterygii</taxon>
        <taxon>Teleostei</taxon>
        <taxon>Ostariophysi</taxon>
        <taxon>Cypriniformes</taxon>
        <taxon>Cyprinidae</taxon>
        <taxon>Labeoninae</taxon>
        <taxon>Labeonini</taxon>
        <taxon>Cirrhinus</taxon>
    </lineage>
</organism>
<dbReference type="EMBL" id="JAMKFB020000005">
    <property type="protein sequence ID" value="KAL0194096.1"/>
    <property type="molecule type" value="Genomic_DNA"/>
</dbReference>
<dbReference type="AlphaFoldDB" id="A0ABD0R6H1"/>
<evidence type="ECO:0000313" key="2">
    <source>
        <dbReference type="EMBL" id="KAL0194096.1"/>
    </source>
</evidence>
<dbReference type="InterPro" id="IPR052634">
    <property type="entry name" value="Sperm_flagellar-bone_growth"/>
</dbReference>
<protein>
    <recommendedName>
        <fullName evidence="4">Adenylate kinase</fullName>
    </recommendedName>
</protein>
<feature type="non-terminal residue" evidence="2">
    <location>
        <position position="75"/>
    </location>
</feature>
<name>A0ABD0R6H1_CIRMR</name>
<proteinExistence type="predicted"/>
<dbReference type="PANTHER" id="PTHR14919:SF0">
    <property type="entry name" value="SPERM FLAGELLAR PROTEIN 2"/>
    <property type="match status" value="1"/>
</dbReference>
<evidence type="ECO:0008006" key="4">
    <source>
        <dbReference type="Google" id="ProtNLM"/>
    </source>
</evidence>
<sequence length="75" mass="8092">GWILDGFPVDISQAQMLEKALYGTEPDQAETKTQSNLATGKNTPKDPPPPPPALDLVVLLDISDEQVLERAAHQA</sequence>
<dbReference type="PANTHER" id="PTHR14919">
    <property type="entry name" value="KPL2-RELATED"/>
    <property type="match status" value="1"/>
</dbReference>
<comment type="caution">
    <text evidence="2">The sequence shown here is derived from an EMBL/GenBank/DDBJ whole genome shotgun (WGS) entry which is preliminary data.</text>
</comment>
<reference evidence="2 3" key="1">
    <citation type="submission" date="2024-05" db="EMBL/GenBank/DDBJ databases">
        <title>Genome sequencing and assembly of Indian major carp, Cirrhinus mrigala (Hamilton, 1822).</title>
        <authorList>
            <person name="Mohindra V."/>
            <person name="Chowdhury L.M."/>
            <person name="Lal K."/>
            <person name="Jena J.K."/>
        </authorList>
    </citation>
    <scope>NUCLEOTIDE SEQUENCE [LARGE SCALE GENOMIC DNA]</scope>
    <source>
        <strain evidence="2">CM1030</strain>
        <tissue evidence="2">Blood</tissue>
    </source>
</reference>
<keyword evidence="3" id="KW-1185">Reference proteome</keyword>
<feature type="non-terminal residue" evidence="2">
    <location>
        <position position="1"/>
    </location>
</feature>
<feature type="region of interest" description="Disordered" evidence="1">
    <location>
        <begin position="23"/>
        <end position="55"/>
    </location>
</feature>
<dbReference type="Proteomes" id="UP001529510">
    <property type="component" value="Unassembled WGS sequence"/>
</dbReference>
<evidence type="ECO:0000313" key="3">
    <source>
        <dbReference type="Proteomes" id="UP001529510"/>
    </source>
</evidence>
<feature type="compositionally biased region" description="Polar residues" evidence="1">
    <location>
        <begin position="31"/>
        <end position="42"/>
    </location>
</feature>
<dbReference type="Gene3D" id="3.40.50.300">
    <property type="entry name" value="P-loop containing nucleotide triphosphate hydrolases"/>
    <property type="match status" value="1"/>
</dbReference>